<evidence type="ECO:0000313" key="3">
    <source>
        <dbReference type="Proteomes" id="UP000245207"/>
    </source>
</evidence>
<feature type="region of interest" description="Disordered" evidence="1">
    <location>
        <begin position="205"/>
        <end position="252"/>
    </location>
</feature>
<evidence type="ECO:0000256" key="1">
    <source>
        <dbReference type="SAM" id="MobiDB-lite"/>
    </source>
</evidence>
<proteinExistence type="predicted"/>
<feature type="compositionally biased region" description="Polar residues" evidence="1">
    <location>
        <begin position="205"/>
        <end position="225"/>
    </location>
</feature>
<feature type="compositionally biased region" description="Polar residues" evidence="1">
    <location>
        <begin position="238"/>
        <end position="252"/>
    </location>
</feature>
<dbReference type="STRING" id="35608.A0A2U1NW39"/>
<sequence>MKRGSVHYGQLISKNFHFHRCHRFIVHIAVFNEIKIWNFSECNNSKPNPNGDQANENLKAELAADAQEECAKIGGAESVKVCENHPQGVVLATKPQVKTQTSAKLQSKDLVWKERRPPRMLYGTRRNVLMIFPGWNVFRILLGSNHQQHQSMLNQKLVNQKQALSPHKLLLNRKVNTTDQSTSKLQAPTESLTTTIPMPHAPCTDANSSEAPVVSSDNVETQMSPPQIKWCQDESEHSGPTSTSYPSNFRWE</sequence>
<accession>A0A2U1NW39</accession>
<keyword evidence="3" id="KW-1185">Reference proteome</keyword>
<dbReference type="EMBL" id="PKPP01002084">
    <property type="protein sequence ID" value="PWA77733.1"/>
    <property type="molecule type" value="Genomic_DNA"/>
</dbReference>
<gene>
    <name evidence="2" type="ORF">CTI12_AA217880</name>
</gene>
<name>A0A2U1NW39_ARTAN</name>
<organism evidence="2 3">
    <name type="scientific">Artemisia annua</name>
    <name type="common">Sweet wormwood</name>
    <dbReference type="NCBI Taxonomy" id="35608"/>
    <lineage>
        <taxon>Eukaryota</taxon>
        <taxon>Viridiplantae</taxon>
        <taxon>Streptophyta</taxon>
        <taxon>Embryophyta</taxon>
        <taxon>Tracheophyta</taxon>
        <taxon>Spermatophyta</taxon>
        <taxon>Magnoliopsida</taxon>
        <taxon>eudicotyledons</taxon>
        <taxon>Gunneridae</taxon>
        <taxon>Pentapetalae</taxon>
        <taxon>asterids</taxon>
        <taxon>campanulids</taxon>
        <taxon>Asterales</taxon>
        <taxon>Asteraceae</taxon>
        <taxon>Asteroideae</taxon>
        <taxon>Anthemideae</taxon>
        <taxon>Artemisiinae</taxon>
        <taxon>Artemisia</taxon>
    </lineage>
</organism>
<reference evidence="2 3" key="1">
    <citation type="journal article" date="2018" name="Mol. Plant">
        <title>The genome of Artemisia annua provides insight into the evolution of Asteraceae family and artemisinin biosynthesis.</title>
        <authorList>
            <person name="Shen Q."/>
            <person name="Zhang L."/>
            <person name="Liao Z."/>
            <person name="Wang S."/>
            <person name="Yan T."/>
            <person name="Shi P."/>
            <person name="Liu M."/>
            <person name="Fu X."/>
            <person name="Pan Q."/>
            <person name="Wang Y."/>
            <person name="Lv Z."/>
            <person name="Lu X."/>
            <person name="Zhang F."/>
            <person name="Jiang W."/>
            <person name="Ma Y."/>
            <person name="Chen M."/>
            <person name="Hao X."/>
            <person name="Li L."/>
            <person name="Tang Y."/>
            <person name="Lv G."/>
            <person name="Zhou Y."/>
            <person name="Sun X."/>
            <person name="Brodelius P.E."/>
            <person name="Rose J.K.C."/>
            <person name="Tang K."/>
        </authorList>
    </citation>
    <scope>NUCLEOTIDE SEQUENCE [LARGE SCALE GENOMIC DNA]</scope>
    <source>
        <strain evidence="3">cv. Huhao1</strain>
        <tissue evidence="2">Leaf</tissue>
    </source>
</reference>
<protein>
    <submittedName>
        <fullName evidence="2">HAS subgroup</fullName>
    </submittedName>
</protein>
<dbReference type="AlphaFoldDB" id="A0A2U1NW39"/>
<comment type="caution">
    <text evidence="2">The sequence shown here is derived from an EMBL/GenBank/DDBJ whole genome shotgun (WGS) entry which is preliminary data.</text>
</comment>
<evidence type="ECO:0000313" key="2">
    <source>
        <dbReference type="EMBL" id="PWA77733.1"/>
    </source>
</evidence>
<dbReference type="OrthoDB" id="10258585at2759"/>
<dbReference type="Proteomes" id="UP000245207">
    <property type="component" value="Unassembled WGS sequence"/>
</dbReference>